<keyword evidence="3" id="KW-1185">Reference proteome</keyword>
<organism evidence="2 3">
    <name type="scientific">Alteromonas halophila</name>
    <dbReference type="NCBI Taxonomy" id="516698"/>
    <lineage>
        <taxon>Bacteria</taxon>
        <taxon>Pseudomonadati</taxon>
        <taxon>Pseudomonadota</taxon>
        <taxon>Gammaproteobacteria</taxon>
        <taxon>Alteromonadales</taxon>
        <taxon>Alteromonadaceae</taxon>
        <taxon>Alteromonas/Salinimonas group</taxon>
        <taxon>Alteromonas</taxon>
    </lineage>
</organism>
<sequence>MGRFLQADPFIQTPMNSQNYNRYSYVLNNPMSYTDPSGYFFKWLGKKVKKYWRPIVAAVAAIATYGAATGWAAGWGLTTTTTLGTISATGATMSITTLSLGGYMAAGAISGAVAGAINTGSLRGTLNGAFSGAAFGGLGYGAHSVAGPQWSGATQIAAHAVTGGVLSDLQGGNFGHGFLSAGVMKGVGKIQSSASYGRTVIQAIAGGTVSKLTGGKFANGAMTAALQYVVNEISYKLKSMTLESKRARKHPEVFDDVQTKKMGVMEAGINRMTPDNDLFSDNPLKKFVAKGNIFSQIMNQVGSVDQVTTTTYGYWDDKWNYEFDVYEDGHLVGTQNVFRYEINYESMFTIRQKVNYENAKYFWQD</sequence>
<evidence type="ECO:0000256" key="1">
    <source>
        <dbReference type="SAM" id="Phobius"/>
    </source>
</evidence>
<keyword evidence="1" id="KW-1133">Transmembrane helix</keyword>
<feature type="transmembrane region" description="Helical" evidence="1">
    <location>
        <begin position="93"/>
        <end position="117"/>
    </location>
</feature>
<dbReference type="InterPro" id="IPR022385">
    <property type="entry name" value="Rhs_assc_core"/>
</dbReference>
<dbReference type="EMBL" id="BMXP01000004">
    <property type="protein sequence ID" value="GGW87283.1"/>
    <property type="molecule type" value="Genomic_DNA"/>
</dbReference>
<evidence type="ECO:0008006" key="4">
    <source>
        <dbReference type="Google" id="ProtNLM"/>
    </source>
</evidence>
<dbReference type="AlphaFoldDB" id="A0A918JL99"/>
<proteinExistence type="predicted"/>
<name>A0A918JL99_9ALTE</name>
<reference evidence="2" key="2">
    <citation type="submission" date="2020-09" db="EMBL/GenBank/DDBJ databases">
        <authorList>
            <person name="Sun Q."/>
            <person name="Kim S."/>
        </authorList>
    </citation>
    <scope>NUCLEOTIDE SEQUENCE</scope>
    <source>
        <strain evidence="2">KCTC 22164</strain>
    </source>
</reference>
<gene>
    <name evidence="2" type="ORF">GCM10007391_21460</name>
</gene>
<keyword evidence="1" id="KW-0812">Transmembrane</keyword>
<protein>
    <recommendedName>
        <fullName evidence="4">RHS repeat-associated core domain-containing protein</fullName>
    </recommendedName>
</protein>
<evidence type="ECO:0000313" key="3">
    <source>
        <dbReference type="Proteomes" id="UP000631300"/>
    </source>
</evidence>
<accession>A0A918JL99</accession>
<evidence type="ECO:0000313" key="2">
    <source>
        <dbReference type="EMBL" id="GGW87283.1"/>
    </source>
</evidence>
<dbReference type="Proteomes" id="UP000631300">
    <property type="component" value="Unassembled WGS sequence"/>
</dbReference>
<feature type="transmembrane region" description="Helical" evidence="1">
    <location>
        <begin position="51"/>
        <end position="73"/>
    </location>
</feature>
<dbReference type="NCBIfam" id="TIGR03696">
    <property type="entry name" value="Rhs_assc_core"/>
    <property type="match status" value="1"/>
</dbReference>
<comment type="caution">
    <text evidence="2">The sequence shown here is derived from an EMBL/GenBank/DDBJ whole genome shotgun (WGS) entry which is preliminary data.</text>
</comment>
<reference evidence="2" key="1">
    <citation type="journal article" date="2014" name="Int. J. Syst. Evol. Microbiol.">
        <title>Complete genome sequence of Corynebacterium casei LMG S-19264T (=DSM 44701T), isolated from a smear-ripened cheese.</title>
        <authorList>
            <consortium name="US DOE Joint Genome Institute (JGI-PGF)"/>
            <person name="Walter F."/>
            <person name="Albersmeier A."/>
            <person name="Kalinowski J."/>
            <person name="Ruckert C."/>
        </authorList>
    </citation>
    <scope>NUCLEOTIDE SEQUENCE</scope>
    <source>
        <strain evidence="2">KCTC 22164</strain>
    </source>
</reference>
<dbReference type="Gene3D" id="2.180.10.10">
    <property type="entry name" value="RHS repeat-associated core"/>
    <property type="match status" value="1"/>
</dbReference>
<keyword evidence="1" id="KW-0472">Membrane</keyword>